<evidence type="ECO:0000313" key="7">
    <source>
        <dbReference type="EMBL" id="MBN8252855.1"/>
    </source>
</evidence>
<protein>
    <submittedName>
        <fullName evidence="7">YIP1 family protein</fullName>
    </submittedName>
</protein>
<feature type="transmembrane region" description="Helical" evidence="5">
    <location>
        <begin position="44"/>
        <end position="67"/>
    </location>
</feature>
<keyword evidence="3 5" id="KW-1133">Transmembrane helix</keyword>
<evidence type="ECO:0000256" key="4">
    <source>
        <dbReference type="ARBA" id="ARBA00023136"/>
    </source>
</evidence>
<evidence type="ECO:0000313" key="8">
    <source>
        <dbReference type="Proteomes" id="UP000664578"/>
    </source>
</evidence>
<dbReference type="AlphaFoldDB" id="A0A8I1MGR9"/>
<name>A0A8I1MGR9_9BACI</name>
<evidence type="ECO:0000256" key="3">
    <source>
        <dbReference type="ARBA" id="ARBA00022989"/>
    </source>
</evidence>
<organism evidence="7 8">
    <name type="scientific">Priestia flexa</name>
    <dbReference type="NCBI Taxonomy" id="86664"/>
    <lineage>
        <taxon>Bacteria</taxon>
        <taxon>Bacillati</taxon>
        <taxon>Bacillota</taxon>
        <taxon>Bacilli</taxon>
        <taxon>Bacillales</taxon>
        <taxon>Bacillaceae</taxon>
        <taxon>Priestia</taxon>
    </lineage>
</organism>
<dbReference type="GO" id="GO:0016020">
    <property type="term" value="C:membrane"/>
    <property type="evidence" value="ECO:0007669"/>
    <property type="project" value="UniProtKB-SubCell"/>
</dbReference>
<evidence type="ECO:0000256" key="1">
    <source>
        <dbReference type="ARBA" id="ARBA00004141"/>
    </source>
</evidence>
<feature type="transmembrane region" description="Helical" evidence="5">
    <location>
        <begin position="127"/>
        <end position="150"/>
    </location>
</feature>
<reference evidence="7" key="1">
    <citation type="submission" date="2020-12" db="EMBL/GenBank/DDBJ databases">
        <title>PHA producing bacteria isolated from mangrove.</title>
        <authorList>
            <person name="Zheng W."/>
            <person name="Yu S."/>
            <person name="Huang Y."/>
        </authorList>
    </citation>
    <scope>NUCLEOTIDE SEQUENCE</scope>
    <source>
        <strain evidence="7">GN22-4</strain>
    </source>
</reference>
<dbReference type="Pfam" id="PF04893">
    <property type="entry name" value="Yip1"/>
    <property type="match status" value="1"/>
</dbReference>
<dbReference type="EMBL" id="JAEMWV010000007">
    <property type="protein sequence ID" value="MBN8252855.1"/>
    <property type="molecule type" value="Genomic_DNA"/>
</dbReference>
<proteinExistence type="predicted"/>
<evidence type="ECO:0000256" key="5">
    <source>
        <dbReference type="SAM" id="Phobius"/>
    </source>
</evidence>
<dbReference type="InterPro" id="IPR006977">
    <property type="entry name" value="Yip1_dom"/>
</dbReference>
<sequence>MMNQSEVMENKQSVSLSTTNPISLVSALFSPVKFFSQLKVQRKLGVNIFIILVLYGIITYLLSQHLLTNNEIGSMLPKELQNGKSQMIMVIGTTLVGIFQFLFTVLVSTLIYKIILSFAKVRVTFKGLFHIVMVAQIPLIIGKAINLLFINENTMEMPITSLGFTIPSWTDSVFILNFFSSLEIFSMWSYFIIALGASVCIGFSRKKSMILVFSTWLVFLTISSMLLSILN</sequence>
<dbReference type="RefSeq" id="WP_206782861.1">
    <property type="nucleotide sequence ID" value="NZ_JAEMWV010000007.1"/>
</dbReference>
<feature type="transmembrane region" description="Helical" evidence="5">
    <location>
        <begin position="210"/>
        <end position="230"/>
    </location>
</feature>
<feature type="transmembrane region" description="Helical" evidence="5">
    <location>
        <begin position="87"/>
        <end position="115"/>
    </location>
</feature>
<feature type="transmembrane region" description="Helical" evidence="5">
    <location>
        <begin position="184"/>
        <end position="203"/>
    </location>
</feature>
<comment type="subcellular location">
    <subcellularLocation>
        <location evidence="1">Membrane</location>
        <topology evidence="1">Multi-pass membrane protein</topology>
    </subcellularLocation>
</comment>
<keyword evidence="2 5" id="KW-0812">Transmembrane</keyword>
<gene>
    <name evidence="7" type="ORF">JF537_14855</name>
</gene>
<comment type="caution">
    <text evidence="7">The sequence shown here is derived from an EMBL/GenBank/DDBJ whole genome shotgun (WGS) entry which is preliminary data.</text>
</comment>
<keyword evidence="4 5" id="KW-0472">Membrane</keyword>
<accession>A0A8I1MGR9</accession>
<dbReference type="Proteomes" id="UP000664578">
    <property type="component" value="Unassembled WGS sequence"/>
</dbReference>
<evidence type="ECO:0000256" key="2">
    <source>
        <dbReference type="ARBA" id="ARBA00022692"/>
    </source>
</evidence>
<evidence type="ECO:0000259" key="6">
    <source>
        <dbReference type="Pfam" id="PF04893"/>
    </source>
</evidence>
<feature type="domain" description="Yip1" evidence="6">
    <location>
        <begin position="27"/>
        <end position="222"/>
    </location>
</feature>